<dbReference type="InterPro" id="IPR003439">
    <property type="entry name" value="ABC_transporter-like_ATP-bd"/>
</dbReference>
<dbReference type="SMART" id="SM00382">
    <property type="entry name" value="AAA"/>
    <property type="match status" value="1"/>
</dbReference>
<dbReference type="PROSITE" id="PS00211">
    <property type="entry name" value="ABC_TRANSPORTER_1"/>
    <property type="match status" value="1"/>
</dbReference>
<evidence type="ECO:0000256" key="7">
    <source>
        <dbReference type="ARBA" id="ARBA00023065"/>
    </source>
</evidence>
<dbReference type="InterPro" id="IPR008995">
    <property type="entry name" value="Mo/tungstate-bd_C_term_dom"/>
</dbReference>
<accession>A0A445MR16</accession>
<dbReference type="Pfam" id="PF00005">
    <property type="entry name" value="ABC_tran"/>
    <property type="match status" value="1"/>
</dbReference>
<keyword evidence="6" id="KW-0408">Iron</keyword>
<keyword evidence="3" id="KW-0410">Iron transport</keyword>
<dbReference type="Gene3D" id="3.40.50.300">
    <property type="entry name" value="P-loop containing nucleotide triphosphate hydrolases"/>
    <property type="match status" value="1"/>
</dbReference>
<dbReference type="PANTHER" id="PTHR42781">
    <property type="entry name" value="SPERMIDINE/PUTRESCINE IMPORT ATP-BINDING PROTEIN POTA"/>
    <property type="match status" value="1"/>
</dbReference>
<dbReference type="GO" id="GO:0016020">
    <property type="term" value="C:membrane"/>
    <property type="evidence" value="ECO:0007669"/>
    <property type="project" value="InterPro"/>
</dbReference>
<keyword evidence="4" id="KW-0547">Nucleotide-binding</keyword>
<evidence type="ECO:0000256" key="3">
    <source>
        <dbReference type="ARBA" id="ARBA00022496"/>
    </source>
</evidence>
<dbReference type="Pfam" id="PF03459">
    <property type="entry name" value="TOBE"/>
    <property type="match status" value="1"/>
</dbReference>
<evidence type="ECO:0000256" key="1">
    <source>
        <dbReference type="ARBA" id="ARBA00022448"/>
    </source>
</evidence>
<evidence type="ECO:0000256" key="2">
    <source>
        <dbReference type="ARBA" id="ARBA00022475"/>
    </source>
</evidence>
<evidence type="ECO:0000259" key="9">
    <source>
        <dbReference type="PROSITE" id="PS50893"/>
    </source>
</evidence>
<dbReference type="InterPro" id="IPR017871">
    <property type="entry name" value="ABC_transporter-like_CS"/>
</dbReference>
<name>A0A445MR16_9BACT</name>
<dbReference type="CDD" id="cd03259">
    <property type="entry name" value="ABC_Carb_Solutes_like"/>
    <property type="match status" value="1"/>
</dbReference>
<keyword evidence="8" id="KW-0472">Membrane</keyword>
<dbReference type="Gene3D" id="2.40.50.100">
    <property type="match status" value="1"/>
</dbReference>
<keyword evidence="1" id="KW-0813">Transport</keyword>
<dbReference type="AlphaFoldDB" id="A0A445MR16"/>
<evidence type="ECO:0000256" key="4">
    <source>
        <dbReference type="ARBA" id="ARBA00022741"/>
    </source>
</evidence>
<dbReference type="GO" id="GO:0016887">
    <property type="term" value="F:ATP hydrolysis activity"/>
    <property type="evidence" value="ECO:0007669"/>
    <property type="project" value="InterPro"/>
</dbReference>
<dbReference type="InterPro" id="IPR027417">
    <property type="entry name" value="P-loop_NTPase"/>
</dbReference>
<keyword evidence="2" id="KW-1003">Cell membrane</keyword>
<feature type="domain" description="ABC transporter" evidence="9">
    <location>
        <begin position="4"/>
        <end position="228"/>
    </location>
</feature>
<dbReference type="EMBL" id="OJIN01000012">
    <property type="protein sequence ID" value="SPD71888.1"/>
    <property type="molecule type" value="Genomic_DNA"/>
</dbReference>
<organism evidence="10">
    <name type="scientific">uncultured Desulfobacterium sp</name>
    <dbReference type="NCBI Taxonomy" id="201089"/>
    <lineage>
        <taxon>Bacteria</taxon>
        <taxon>Pseudomonadati</taxon>
        <taxon>Thermodesulfobacteriota</taxon>
        <taxon>Desulfobacteria</taxon>
        <taxon>Desulfobacterales</taxon>
        <taxon>Desulfobacteriaceae</taxon>
        <taxon>Desulfobacterium</taxon>
        <taxon>environmental samples</taxon>
    </lineage>
</organism>
<dbReference type="PROSITE" id="PS50893">
    <property type="entry name" value="ABC_TRANSPORTER_2"/>
    <property type="match status" value="1"/>
</dbReference>
<dbReference type="GO" id="GO:0015408">
    <property type="term" value="F:ABC-type ferric iron transporter activity"/>
    <property type="evidence" value="ECO:0007669"/>
    <property type="project" value="InterPro"/>
</dbReference>
<dbReference type="InterPro" id="IPR015853">
    <property type="entry name" value="ABC_transpr_FbpC"/>
</dbReference>
<dbReference type="PANTHER" id="PTHR42781:SF4">
    <property type="entry name" value="SPERMIDINE_PUTRESCINE IMPORT ATP-BINDING PROTEIN POTA"/>
    <property type="match status" value="1"/>
</dbReference>
<keyword evidence="7" id="KW-0406">Ion transport</keyword>
<protein>
    <submittedName>
        <fullName evidence="10">Putative molybdate ABC transporter, ATP-binding protein</fullName>
    </submittedName>
</protein>
<sequence length="347" mass="38672">MPEIVLRAINNFVCRDITLRVNNGELLVLLGPTGAGKTTLLNIIAGLIAYQGTVSFNGSPVDNLPARLRRVGYLFQDPALFPHLDVRSNIAYGLKIQGCSEKELSYRVNGMLHLMNITHLSHRYPKDLSGGEKQRIALARALAPSPQVLLLDEPFSSLDFRTSRYLMMELRRIQKQLGITTVYVTHNLLEAREMADRIGIICDGKLEQIGLPQDVFFEPENERVSDFLGAPNVLDCEGWRTLGDGLIEATCGGIKIVAPHEGEQVEKVVIFPAHIHVSRERPPGPALNRFKGVITEILATQFLPRFRVKVGENIFLAELSPEAFNDMGLEKGGDVFLTIKLKWIKII</sequence>
<dbReference type="SUPFAM" id="SSF52540">
    <property type="entry name" value="P-loop containing nucleoside triphosphate hydrolases"/>
    <property type="match status" value="1"/>
</dbReference>
<dbReference type="GO" id="GO:0005524">
    <property type="term" value="F:ATP binding"/>
    <property type="evidence" value="ECO:0007669"/>
    <property type="project" value="UniProtKB-KW"/>
</dbReference>
<evidence type="ECO:0000256" key="6">
    <source>
        <dbReference type="ARBA" id="ARBA00023004"/>
    </source>
</evidence>
<dbReference type="InterPro" id="IPR005116">
    <property type="entry name" value="Transp-assoc_OB_typ1"/>
</dbReference>
<evidence type="ECO:0000313" key="10">
    <source>
        <dbReference type="EMBL" id="SPD71888.1"/>
    </source>
</evidence>
<dbReference type="InterPro" id="IPR050093">
    <property type="entry name" value="ABC_SmlMolc_Importer"/>
</dbReference>
<reference evidence="10" key="1">
    <citation type="submission" date="2018-01" db="EMBL/GenBank/DDBJ databases">
        <authorList>
            <person name="Regsiter A."/>
            <person name="William W."/>
        </authorList>
    </citation>
    <scope>NUCLEOTIDE SEQUENCE</scope>
    <source>
        <strain evidence="10">TRIP AH-1</strain>
    </source>
</reference>
<gene>
    <name evidence="10" type="ORF">PITCH_A1090015</name>
</gene>
<evidence type="ECO:0000256" key="5">
    <source>
        <dbReference type="ARBA" id="ARBA00022840"/>
    </source>
</evidence>
<dbReference type="SUPFAM" id="SSF50331">
    <property type="entry name" value="MOP-like"/>
    <property type="match status" value="1"/>
</dbReference>
<evidence type="ECO:0000256" key="8">
    <source>
        <dbReference type="ARBA" id="ARBA00023136"/>
    </source>
</evidence>
<keyword evidence="5 10" id="KW-0067">ATP-binding</keyword>
<proteinExistence type="predicted"/>
<dbReference type="InterPro" id="IPR003593">
    <property type="entry name" value="AAA+_ATPase"/>
</dbReference>